<accession>A0A4S8Q6W6</accession>
<feature type="transmembrane region" description="Helical" evidence="1">
    <location>
        <begin position="218"/>
        <end position="242"/>
    </location>
</feature>
<feature type="transmembrane region" description="Helical" evidence="1">
    <location>
        <begin position="61"/>
        <end position="80"/>
    </location>
</feature>
<evidence type="ECO:0000256" key="1">
    <source>
        <dbReference type="SAM" id="Phobius"/>
    </source>
</evidence>
<feature type="transmembrane region" description="Helical" evidence="1">
    <location>
        <begin position="30"/>
        <end position="49"/>
    </location>
</feature>
<comment type="caution">
    <text evidence="2">The sequence shown here is derived from an EMBL/GenBank/DDBJ whole genome shotgun (WGS) entry which is preliminary data.</text>
</comment>
<feature type="transmembrane region" description="Helical" evidence="1">
    <location>
        <begin position="151"/>
        <end position="173"/>
    </location>
</feature>
<keyword evidence="1" id="KW-0472">Membrane</keyword>
<dbReference type="AlphaFoldDB" id="A0A4S8Q6W6"/>
<reference evidence="3" key="1">
    <citation type="submission" date="2019-04" db="EMBL/GenBank/DDBJ databases">
        <title>Nocardioides xinjiangensis sp. nov.</title>
        <authorList>
            <person name="Liu S."/>
        </authorList>
    </citation>
    <scope>NUCLEOTIDE SEQUENCE [LARGE SCALE GENOMIC DNA]</scope>
    <source>
        <strain evidence="3">18</strain>
    </source>
</reference>
<sequence>MSATKTLQLPTRRYWLGPALTWEALKYYRYWFVAAIVLSALLPFLVSFSRDIDTSTWSYTANIGAIFTAIVAGGFLYSLAPSFIANSLTRRELVVSFGLFGLTWGLFCGALVFAGLVAEHAYYGAMGWTQSIEYSGELTVMASFGQAAEHGALYLLAYPLYFLGGAIIGAATYRWEGTGWLIAFPVAVVVIGLTDALSRTVPTGPDWLRFVTEYAQGWGRGAVLAAFAAALVIGAAIGYRLLIDIPVRAKKA</sequence>
<dbReference type="RefSeq" id="WP_136536025.1">
    <property type="nucleotide sequence ID" value="NZ_STGY01000067.1"/>
</dbReference>
<feature type="transmembrane region" description="Helical" evidence="1">
    <location>
        <begin position="180"/>
        <end position="198"/>
    </location>
</feature>
<dbReference type="Proteomes" id="UP000308760">
    <property type="component" value="Unassembled WGS sequence"/>
</dbReference>
<keyword evidence="1" id="KW-0812">Transmembrane</keyword>
<proteinExistence type="predicted"/>
<reference evidence="2 3" key="2">
    <citation type="submission" date="2019-05" db="EMBL/GenBank/DDBJ databases">
        <title>Glycomyces buryatensis sp. nov.</title>
        <authorList>
            <person name="Nikitina E."/>
        </authorList>
    </citation>
    <scope>NUCLEOTIDE SEQUENCE [LARGE SCALE GENOMIC DNA]</scope>
    <source>
        <strain evidence="2 3">18</strain>
    </source>
</reference>
<keyword evidence="3" id="KW-1185">Reference proteome</keyword>
<dbReference type="EMBL" id="STGY01000067">
    <property type="protein sequence ID" value="THV38442.1"/>
    <property type="molecule type" value="Genomic_DNA"/>
</dbReference>
<dbReference type="OrthoDB" id="5186955at2"/>
<name>A0A4S8Q6W6_9ACTN</name>
<keyword evidence="1" id="KW-1133">Transmembrane helix</keyword>
<evidence type="ECO:0000313" key="3">
    <source>
        <dbReference type="Proteomes" id="UP000308760"/>
    </source>
</evidence>
<evidence type="ECO:0000313" key="2">
    <source>
        <dbReference type="EMBL" id="THV38442.1"/>
    </source>
</evidence>
<protein>
    <submittedName>
        <fullName evidence="2">Uncharacterized protein</fullName>
    </submittedName>
</protein>
<feature type="transmembrane region" description="Helical" evidence="1">
    <location>
        <begin position="92"/>
        <end position="118"/>
    </location>
</feature>
<organism evidence="2 3">
    <name type="scientific">Glycomyces buryatensis</name>
    <dbReference type="NCBI Taxonomy" id="2570927"/>
    <lineage>
        <taxon>Bacteria</taxon>
        <taxon>Bacillati</taxon>
        <taxon>Actinomycetota</taxon>
        <taxon>Actinomycetes</taxon>
        <taxon>Glycomycetales</taxon>
        <taxon>Glycomycetaceae</taxon>
        <taxon>Glycomyces</taxon>
    </lineage>
</organism>
<gene>
    <name evidence="2" type="ORF">FAB82_18500</name>
</gene>